<evidence type="ECO:0000259" key="8">
    <source>
        <dbReference type="PROSITE" id="PS50174"/>
    </source>
</evidence>
<dbReference type="EMBL" id="SWLE01000008">
    <property type="protein sequence ID" value="TNM96927.1"/>
    <property type="molecule type" value="Genomic_DNA"/>
</dbReference>
<organism evidence="9 10">
    <name type="scientific">Takifugu bimaculatus</name>
    <dbReference type="NCBI Taxonomy" id="433685"/>
    <lineage>
        <taxon>Eukaryota</taxon>
        <taxon>Metazoa</taxon>
        <taxon>Chordata</taxon>
        <taxon>Craniata</taxon>
        <taxon>Vertebrata</taxon>
        <taxon>Euteleostomi</taxon>
        <taxon>Actinopterygii</taxon>
        <taxon>Neopterygii</taxon>
        <taxon>Teleostei</taxon>
        <taxon>Neoteleostei</taxon>
        <taxon>Acanthomorphata</taxon>
        <taxon>Eupercaria</taxon>
        <taxon>Tetraodontiformes</taxon>
        <taxon>Tetradontoidea</taxon>
        <taxon>Tetraodontidae</taxon>
        <taxon>Takifugu</taxon>
    </lineage>
</organism>
<dbReference type="GO" id="GO:0003676">
    <property type="term" value="F:nucleic acid binding"/>
    <property type="evidence" value="ECO:0007669"/>
    <property type="project" value="InterPro"/>
</dbReference>
<feature type="region of interest" description="Disordered" evidence="6">
    <location>
        <begin position="557"/>
        <end position="612"/>
    </location>
</feature>
<keyword evidence="3" id="KW-0862">Zinc</keyword>
<dbReference type="PROSITE" id="PS50157">
    <property type="entry name" value="ZINC_FINGER_C2H2_2"/>
    <property type="match status" value="1"/>
</dbReference>
<evidence type="ECO:0000313" key="9">
    <source>
        <dbReference type="EMBL" id="TNM96927.1"/>
    </source>
</evidence>
<feature type="compositionally biased region" description="Basic and acidic residues" evidence="6">
    <location>
        <begin position="595"/>
        <end position="612"/>
    </location>
</feature>
<dbReference type="InterPro" id="IPR022755">
    <property type="entry name" value="Znf_C2H2_jaz"/>
</dbReference>
<proteinExistence type="predicted"/>
<dbReference type="InterPro" id="IPR036236">
    <property type="entry name" value="Znf_C2H2_sf"/>
</dbReference>
<evidence type="ECO:0000256" key="4">
    <source>
        <dbReference type="PROSITE-ProRule" id="PRU00042"/>
    </source>
</evidence>
<feature type="compositionally biased region" description="Low complexity" evidence="6">
    <location>
        <begin position="264"/>
        <end position="277"/>
    </location>
</feature>
<evidence type="ECO:0008006" key="11">
    <source>
        <dbReference type="Google" id="ProtNLM"/>
    </source>
</evidence>
<dbReference type="SUPFAM" id="SSF57667">
    <property type="entry name" value="beta-beta-alpha zinc fingers"/>
    <property type="match status" value="1"/>
</dbReference>
<dbReference type="PROSITE" id="PS00028">
    <property type="entry name" value="ZINC_FINGER_C2H2_1"/>
    <property type="match status" value="1"/>
</dbReference>
<reference evidence="9 10" key="1">
    <citation type="submission" date="2019-04" db="EMBL/GenBank/DDBJ databases">
        <title>The sequence and de novo assembly of Takifugu bimaculatus genome using PacBio and Hi-C technologies.</title>
        <authorList>
            <person name="Xu P."/>
            <person name="Liu B."/>
            <person name="Zhou Z."/>
        </authorList>
    </citation>
    <scope>NUCLEOTIDE SEQUENCE [LARGE SCALE GENOMIC DNA]</scope>
    <source>
        <strain evidence="9">TB-2018</strain>
        <tissue evidence="9">Muscle</tissue>
    </source>
</reference>
<keyword evidence="5" id="KW-0175">Coiled coil</keyword>
<dbReference type="InterPro" id="IPR000467">
    <property type="entry name" value="G_patch_dom"/>
</dbReference>
<dbReference type="GO" id="GO:0005634">
    <property type="term" value="C:nucleus"/>
    <property type="evidence" value="ECO:0007669"/>
    <property type="project" value="TreeGrafter"/>
</dbReference>
<feature type="region of interest" description="Disordered" evidence="6">
    <location>
        <begin position="243"/>
        <end position="277"/>
    </location>
</feature>
<feature type="region of interest" description="Disordered" evidence="6">
    <location>
        <begin position="306"/>
        <end position="359"/>
    </location>
</feature>
<dbReference type="PROSITE" id="PS50174">
    <property type="entry name" value="G_PATCH"/>
    <property type="match status" value="1"/>
</dbReference>
<evidence type="ECO:0000256" key="2">
    <source>
        <dbReference type="ARBA" id="ARBA00022771"/>
    </source>
</evidence>
<dbReference type="InterPro" id="IPR052445">
    <property type="entry name" value="ZnF-G_patch_domain"/>
</dbReference>
<dbReference type="PANTHER" id="PTHR17614">
    <property type="entry name" value="ZINC FINGER-CONTAINING"/>
    <property type="match status" value="1"/>
</dbReference>
<feature type="coiled-coil region" evidence="5">
    <location>
        <begin position="82"/>
        <end position="123"/>
    </location>
</feature>
<evidence type="ECO:0000256" key="1">
    <source>
        <dbReference type="ARBA" id="ARBA00022723"/>
    </source>
</evidence>
<keyword evidence="10" id="KW-1185">Reference proteome</keyword>
<keyword evidence="1" id="KW-0479">Metal-binding</keyword>
<gene>
    <name evidence="9" type="ORF">fugu_015083</name>
</gene>
<feature type="compositionally biased region" description="Polar residues" evidence="6">
    <location>
        <begin position="578"/>
        <end position="592"/>
    </location>
</feature>
<sequence>MCVTQAGNHFDQYEEGQLELEQASLDKPIEPDNIGHRLLQKHGWKSGQGLGKTMQGRTDPVPIILKYDVMGMGRMEMEMDYAEDATEKRRVLEVEKEDTEELRQKYKDQMEKEKAIAKALEDLRANFYCELCDKQYTKHQEFDNHINSYDHAHKQRLKELKQREFARNVSSRSRKGGKKQEKMLRRLHELAEQRKQFDCTPGSGPMFKTTTVALDGEKMEENDSVVSENTALTEVSVDVSMADKIGQGSPKPSQAISFSFGKNAPSSSPPAQSGGSKVSVSFSFAKKAPVKLETVAAVFADHGEEAMEEEDGQEGEKPGGQEETPGCNTESPTGGEVVEAVQMEAPEETQQADDGGSLASTLNKLKMMMKKDEGCVGQEPQYYHYVPPAHCRVKPHFQFLLFMKATDEGQGKDEEEEEEEEEDGLDDKKVEDSPEQIEADVTESNTEKELDNVPPALEPELPLKVETEEPSSCQASDAPGEITAFPEKVESTPEVEDCSLGPKIATGPFFPVLGKDDSTTLQWPSELLEFTKAQPSLSYSCNPLYFDFKLSRNKGVRGRNLSKSSKPCEESDDKRQEASASKTEGDSSSVPEASSVKEKEELKGEPSQSDKD</sequence>
<accession>A0A4Z2BYC5</accession>
<dbReference type="Pfam" id="PF01585">
    <property type="entry name" value="G-patch"/>
    <property type="match status" value="1"/>
</dbReference>
<feature type="region of interest" description="Disordered" evidence="6">
    <location>
        <begin position="407"/>
        <end position="502"/>
    </location>
</feature>
<dbReference type="PANTHER" id="PTHR17614:SF11">
    <property type="entry name" value="G PATCH DOMAIN-CONTAINING PROTEIN 8"/>
    <property type="match status" value="1"/>
</dbReference>
<dbReference type="GO" id="GO:0008270">
    <property type="term" value="F:zinc ion binding"/>
    <property type="evidence" value="ECO:0007669"/>
    <property type="project" value="UniProtKB-KW"/>
</dbReference>
<dbReference type="InterPro" id="IPR013087">
    <property type="entry name" value="Znf_C2H2_type"/>
</dbReference>
<evidence type="ECO:0000256" key="3">
    <source>
        <dbReference type="ARBA" id="ARBA00022833"/>
    </source>
</evidence>
<dbReference type="AlphaFoldDB" id="A0A4Z2BYC5"/>
<feature type="domain" description="C2H2-type" evidence="7">
    <location>
        <begin position="127"/>
        <end position="156"/>
    </location>
</feature>
<evidence type="ECO:0000256" key="6">
    <source>
        <dbReference type="SAM" id="MobiDB-lite"/>
    </source>
</evidence>
<dbReference type="Proteomes" id="UP000516260">
    <property type="component" value="Chromosome 16"/>
</dbReference>
<feature type="compositionally biased region" description="Basic and acidic residues" evidence="6">
    <location>
        <begin position="566"/>
        <end position="577"/>
    </location>
</feature>
<feature type="domain" description="G-patch" evidence="8">
    <location>
        <begin position="31"/>
        <end position="77"/>
    </location>
</feature>
<dbReference type="Pfam" id="PF12171">
    <property type="entry name" value="zf-C2H2_jaz"/>
    <property type="match status" value="1"/>
</dbReference>
<evidence type="ECO:0000313" key="10">
    <source>
        <dbReference type="Proteomes" id="UP000516260"/>
    </source>
</evidence>
<evidence type="ECO:0000256" key="5">
    <source>
        <dbReference type="SAM" id="Coils"/>
    </source>
</evidence>
<feature type="compositionally biased region" description="Acidic residues" evidence="6">
    <location>
        <begin position="413"/>
        <end position="425"/>
    </location>
</feature>
<keyword evidence="2 4" id="KW-0863">Zinc-finger</keyword>
<dbReference type="SMART" id="SM00443">
    <property type="entry name" value="G_patch"/>
    <property type="match status" value="1"/>
</dbReference>
<comment type="caution">
    <text evidence="9">The sequence shown here is derived from an EMBL/GenBank/DDBJ whole genome shotgun (WGS) entry which is preliminary data.</text>
</comment>
<evidence type="ECO:0000259" key="7">
    <source>
        <dbReference type="PROSITE" id="PS50157"/>
    </source>
</evidence>
<name>A0A4Z2BYC5_9TELE</name>
<protein>
    <recommendedName>
        <fullName evidence="11">G-patch domain-containing protein</fullName>
    </recommendedName>
</protein>